<dbReference type="PANTHER" id="PTHR30576">
    <property type="entry name" value="COLANIC BIOSYNTHESIS UDP-GLUCOSE LIPID CARRIER TRANSFERASE"/>
    <property type="match status" value="1"/>
</dbReference>
<sequence length="378" mass="44046">MKNNVELSQVVDELSVSGQYVLEAPLVRPNVDPKKEAILKNISIELYEFFVNHLVPERYNVSIIDTVKREEIRQLIQKNTRSIINLGMLNKVQYINKFLIELNSCMPDAGIFIGCVEPSKNVKERYRKKIKIPFLFSLFWVFVFLFHRVMPKVAYLQKIYFFLTKGKYRYLTMGETLGRVVSCGFEIIEYKEIEGLLYFAVIKTGEPTMGVQPSFGPFFPMTRIGKNGQIIKVYKLRTMHPFAEFLQEFVTKLNGYNKEGKPANDFRVASWGKFYRKYWIDELPQLINVLKGDLNIVGVRPLSRARFNELPEEVQKLRIRFKPGCIPPYVALLMPDAEGNVEAERIYLSEKMKHPIRTDIKYFFKAVYNIITGKIKSS</sequence>
<protein>
    <submittedName>
        <fullName evidence="4">Sugar transferase</fullName>
    </submittedName>
</protein>
<dbReference type="RefSeq" id="WP_010527941.1">
    <property type="nucleotide sequence ID" value="NZ_AFSL01000065.1"/>
</dbReference>
<proteinExistence type="inferred from homology"/>
<reference evidence="4 5" key="1">
    <citation type="submission" date="2016-10" db="EMBL/GenBank/DDBJ databases">
        <authorList>
            <person name="de Groot N.N."/>
        </authorList>
    </citation>
    <scope>NUCLEOTIDE SEQUENCE [LARGE SCALE GENOMIC DNA]</scope>
    <source>
        <strain evidence="4 5">DSM 19012</strain>
    </source>
</reference>
<evidence type="ECO:0000256" key="1">
    <source>
        <dbReference type="ARBA" id="ARBA00006464"/>
    </source>
</evidence>
<dbReference type="InParanoid" id="A0A1I1V9C3"/>
<organism evidence="4 5">
    <name type="scientific">Thermophagus xiamenensis</name>
    <dbReference type="NCBI Taxonomy" id="385682"/>
    <lineage>
        <taxon>Bacteria</taxon>
        <taxon>Pseudomonadati</taxon>
        <taxon>Bacteroidota</taxon>
        <taxon>Bacteroidia</taxon>
        <taxon>Marinilabiliales</taxon>
        <taxon>Marinilabiliaceae</taxon>
        <taxon>Thermophagus</taxon>
    </lineage>
</organism>
<dbReference type="PANTHER" id="PTHR30576:SF0">
    <property type="entry name" value="UNDECAPRENYL-PHOSPHATE N-ACETYLGALACTOSAMINYL 1-PHOSPHATE TRANSFERASE-RELATED"/>
    <property type="match status" value="1"/>
</dbReference>
<gene>
    <name evidence="4" type="ORF">SAMN05444380_10286</name>
</gene>
<dbReference type="Pfam" id="PF02397">
    <property type="entry name" value="Bac_transf"/>
    <property type="match status" value="1"/>
</dbReference>
<dbReference type="EMBL" id="FONA01000002">
    <property type="protein sequence ID" value="SFD79587.1"/>
    <property type="molecule type" value="Genomic_DNA"/>
</dbReference>
<dbReference type="GO" id="GO:0016780">
    <property type="term" value="F:phosphotransferase activity, for other substituted phosphate groups"/>
    <property type="evidence" value="ECO:0007669"/>
    <property type="project" value="TreeGrafter"/>
</dbReference>
<evidence type="ECO:0000313" key="4">
    <source>
        <dbReference type="EMBL" id="SFD79587.1"/>
    </source>
</evidence>
<dbReference type="InterPro" id="IPR003362">
    <property type="entry name" value="Bact_transf"/>
</dbReference>
<feature type="transmembrane region" description="Helical" evidence="2">
    <location>
        <begin position="132"/>
        <end position="150"/>
    </location>
</feature>
<keyword evidence="2" id="KW-0472">Membrane</keyword>
<evidence type="ECO:0000256" key="2">
    <source>
        <dbReference type="SAM" id="Phobius"/>
    </source>
</evidence>
<dbReference type="AlphaFoldDB" id="A0A1I1V9C3"/>
<keyword evidence="4" id="KW-0808">Transferase</keyword>
<feature type="domain" description="Bacterial sugar transferase" evidence="3">
    <location>
        <begin position="217"/>
        <end position="364"/>
    </location>
</feature>
<keyword evidence="2" id="KW-1133">Transmembrane helix</keyword>
<accession>A0A1I1V9C3</accession>
<name>A0A1I1V9C3_9BACT</name>
<dbReference type="STRING" id="385682.SAMN05444380_10286"/>
<comment type="similarity">
    <text evidence="1">Belongs to the bacterial sugar transferase family.</text>
</comment>
<keyword evidence="2" id="KW-0812">Transmembrane</keyword>
<keyword evidence="5" id="KW-1185">Reference proteome</keyword>
<evidence type="ECO:0000259" key="3">
    <source>
        <dbReference type="Pfam" id="PF02397"/>
    </source>
</evidence>
<dbReference type="Proteomes" id="UP000181976">
    <property type="component" value="Unassembled WGS sequence"/>
</dbReference>
<evidence type="ECO:0000313" key="5">
    <source>
        <dbReference type="Proteomes" id="UP000181976"/>
    </source>
</evidence>
<dbReference type="OrthoDB" id="9808602at2"/>
<dbReference type="eggNOG" id="COG2148">
    <property type="taxonomic scope" value="Bacteria"/>
</dbReference>